<dbReference type="SMART" id="SM01152">
    <property type="entry name" value="DUF167"/>
    <property type="match status" value="1"/>
</dbReference>
<comment type="similarity">
    <text evidence="1">Belongs to the UPF0235 family.</text>
</comment>
<evidence type="ECO:0000313" key="4">
    <source>
        <dbReference type="Proteomes" id="UP000694408"/>
    </source>
</evidence>
<name>A0A8C5J6K5_JUNHY</name>
<dbReference type="PANTHER" id="PTHR13420:SF7">
    <property type="entry name" value="UPF0235 PROTEIN C15ORF40"/>
    <property type="match status" value="1"/>
</dbReference>
<dbReference type="Ensembl" id="ENSJHYT00000015541.1">
    <property type="protein sequence ID" value="ENSJHYP00000012865.1"/>
    <property type="gene ID" value="ENSJHYG00000010002.1"/>
</dbReference>
<dbReference type="NCBIfam" id="TIGR00251">
    <property type="entry name" value="DUF167 family protein"/>
    <property type="match status" value="1"/>
</dbReference>
<evidence type="ECO:0000313" key="3">
    <source>
        <dbReference type="Ensembl" id="ENSJHYP00000012863.1"/>
    </source>
</evidence>
<sequence length="283" mass="28825">MGEVTQVWGVQRLCVEQVSVKRPALCTSRQRSPVPGHGAVRGQGRGSAGPCGRNRARLCRSSGCGYRARPCRSSGCGHRARLSRSSRCGHRAGSAGRCGTRRRLGAGPARLPEGPPRPCRASLGSCGCGRRRCGAAGPCPGRCGQGPEREGGQGRVVPAVTAPVPLFQGKAAAKGPAEPGAAAGPVAAAGGGSVRVAVRAKPGARCSAVTDVTAEAVGVAIAAPPSEGEANAELCRYLAKVLEVKKSDVVLEKGGKSRDKVLKISVSATPDEILEKLKKEASS</sequence>
<reference evidence="3" key="1">
    <citation type="submission" date="2025-05" db="UniProtKB">
        <authorList>
            <consortium name="Ensembl"/>
        </authorList>
    </citation>
    <scope>IDENTIFICATION</scope>
</reference>
<feature type="region of interest" description="Disordered" evidence="2">
    <location>
        <begin position="29"/>
        <end position="48"/>
    </location>
</feature>
<accession>A0A8C5J6K5</accession>
<dbReference type="HAMAP" id="MF_00634">
    <property type="entry name" value="UPF0235"/>
    <property type="match status" value="1"/>
</dbReference>
<dbReference type="SUPFAM" id="SSF69786">
    <property type="entry name" value="YggU-like"/>
    <property type="match status" value="1"/>
</dbReference>
<protein>
    <submittedName>
        <fullName evidence="3">BTB domain containing 1</fullName>
    </submittedName>
</protein>
<evidence type="ECO:0000256" key="2">
    <source>
        <dbReference type="SAM" id="MobiDB-lite"/>
    </source>
</evidence>
<dbReference type="Pfam" id="PF02594">
    <property type="entry name" value="DUF167"/>
    <property type="match status" value="1"/>
</dbReference>
<dbReference type="InterPro" id="IPR003746">
    <property type="entry name" value="DUF167"/>
</dbReference>
<dbReference type="GO" id="GO:0005737">
    <property type="term" value="C:cytoplasm"/>
    <property type="evidence" value="ECO:0007669"/>
    <property type="project" value="TreeGrafter"/>
</dbReference>
<dbReference type="InterPro" id="IPR036591">
    <property type="entry name" value="YggU-like_sf"/>
</dbReference>
<proteinExistence type="inferred from homology"/>
<dbReference type="Proteomes" id="UP000694408">
    <property type="component" value="Unplaced"/>
</dbReference>
<dbReference type="Gene3D" id="3.30.1200.10">
    <property type="entry name" value="YggU-like"/>
    <property type="match status" value="1"/>
</dbReference>
<evidence type="ECO:0000256" key="1">
    <source>
        <dbReference type="ARBA" id="ARBA00010364"/>
    </source>
</evidence>
<dbReference type="Ensembl" id="ENSJHYT00000015538.1">
    <property type="protein sequence ID" value="ENSJHYP00000012863.1"/>
    <property type="gene ID" value="ENSJHYG00000010002.1"/>
</dbReference>
<organism evidence="3 4">
    <name type="scientific">Junco hyemalis</name>
    <name type="common">Dark-eyed junco</name>
    <dbReference type="NCBI Taxonomy" id="40217"/>
    <lineage>
        <taxon>Eukaryota</taxon>
        <taxon>Metazoa</taxon>
        <taxon>Chordata</taxon>
        <taxon>Craniata</taxon>
        <taxon>Vertebrata</taxon>
        <taxon>Euteleostomi</taxon>
        <taxon>Archelosauria</taxon>
        <taxon>Archosauria</taxon>
        <taxon>Dinosauria</taxon>
        <taxon>Saurischia</taxon>
        <taxon>Theropoda</taxon>
        <taxon>Coelurosauria</taxon>
        <taxon>Aves</taxon>
        <taxon>Neognathae</taxon>
        <taxon>Neoaves</taxon>
        <taxon>Telluraves</taxon>
        <taxon>Australaves</taxon>
        <taxon>Passeriformes</taxon>
        <taxon>Passerellidae</taxon>
        <taxon>Junco</taxon>
    </lineage>
</organism>
<keyword evidence="4" id="KW-1185">Reference proteome</keyword>
<feature type="compositionally biased region" description="Gly residues" evidence="2">
    <location>
        <begin position="39"/>
        <end position="48"/>
    </location>
</feature>
<dbReference type="AlphaFoldDB" id="A0A8C5J6K5"/>
<dbReference type="PANTHER" id="PTHR13420">
    <property type="entry name" value="UPF0235 PROTEIN C15ORF40"/>
    <property type="match status" value="1"/>
</dbReference>